<reference evidence="2 3" key="1">
    <citation type="submission" date="2019-03" db="EMBL/GenBank/DDBJ databases">
        <title>Genomic Encyclopedia of Type Strains, Phase IV (KMG-IV): sequencing the most valuable type-strain genomes for metagenomic binning, comparative biology and taxonomic classification.</title>
        <authorList>
            <person name="Goeker M."/>
        </authorList>
    </citation>
    <scope>NUCLEOTIDE SEQUENCE [LARGE SCALE GENOMIC DNA]</scope>
    <source>
        <strain evidence="2 3">DSM 100013</strain>
    </source>
</reference>
<feature type="transmembrane region" description="Helical" evidence="1">
    <location>
        <begin position="12"/>
        <end position="30"/>
    </location>
</feature>
<comment type="caution">
    <text evidence="2">The sequence shown here is derived from an EMBL/GenBank/DDBJ whole genome shotgun (WGS) entry which is preliminary data.</text>
</comment>
<sequence>MEFTISSSVVWFLFALVSLGALVLVIIGLLRVNETLNILKGILHRNESNIDESLKSMPKILNNVEEITKEINGEMKSIKEAFRNIDETTEYTASAMQIVSEDILEPIKDVLDIISVVKDVVGRPKKKGIFKSK</sequence>
<organism evidence="2 3">
    <name type="scientific">Serpentinicella alkaliphila</name>
    <dbReference type="NCBI Taxonomy" id="1734049"/>
    <lineage>
        <taxon>Bacteria</taxon>
        <taxon>Bacillati</taxon>
        <taxon>Bacillota</taxon>
        <taxon>Clostridia</taxon>
        <taxon>Peptostreptococcales</taxon>
        <taxon>Natronincolaceae</taxon>
        <taxon>Serpentinicella</taxon>
    </lineage>
</organism>
<dbReference type="RefSeq" id="WP_132848344.1">
    <property type="nucleotide sequence ID" value="NZ_CP058648.1"/>
</dbReference>
<proteinExistence type="predicted"/>
<protein>
    <recommendedName>
        <fullName evidence="4">DUF948 domain-containing protein</fullName>
    </recommendedName>
</protein>
<dbReference type="AlphaFoldDB" id="A0A4R2TJP1"/>
<keyword evidence="1" id="KW-1133">Transmembrane helix</keyword>
<dbReference type="EMBL" id="SLYC01000014">
    <property type="protein sequence ID" value="TCQ02617.1"/>
    <property type="molecule type" value="Genomic_DNA"/>
</dbReference>
<evidence type="ECO:0008006" key="4">
    <source>
        <dbReference type="Google" id="ProtNLM"/>
    </source>
</evidence>
<keyword evidence="1" id="KW-0472">Membrane</keyword>
<evidence type="ECO:0000256" key="1">
    <source>
        <dbReference type="SAM" id="Phobius"/>
    </source>
</evidence>
<accession>A0A4R2TJP1</accession>
<keyword evidence="1" id="KW-0812">Transmembrane</keyword>
<evidence type="ECO:0000313" key="3">
    <source>
        <dbReference type="Proteomes" id="UP000295504"/>
    </source>
</evidence>
<gene>
    <name evidence="2" type="ORF">EDD79_101431</name>
</gene>
<evidence type="ECO:0000313" key="2">
    <source>
        <dbReference type="EMBL" id="TCQ02617.1"/>
    </source>
</evidence>
<keyword evidence="3" id="KW-1185">Reference proteome</keyword>
<dbReference type="Proteomes" id="UP000295504">
    <property type="component" value="Unassembled WGS sequence"/>
</dbReference>
<dbReference type="OrthoDB" id="1957126at2"/>
<name>A0A4R2TJP1_9FIRM</name>